<accession>A0A231UTS3</accession>
<evidence type="ECO:0000313" key="4">
    <source>
        <dbReference type="Proteomes" id="UP000215405"/>
    </source>
</evidence>
<feature type="transmembrane region" description="Helical" evidence="1">
    <location>
        <begin position="102"/>
        <end position="120"/>
    </location>
</feature>
<name>A0A231UTS3_9HYPH</name>
<evidence type="ECO:0000256" key="1">
    <source>
        <dbReference type="SAM" id="Phobius"/>
    </source>
</evidence>
<feature type="chain" id="PRO_5012918002" evidence="2">
    <location>
        <begin position="19"/>
        <end position="159"/>
    </location>
</feature>
<dbReference type="EMBL" id="NBYO01000003">
    <property type="protein sequence ID" value="OXS99230.1"/>
    <property type="molecule type" value="Genomic_DNA"/>
</dbReference>
<feature type="signal peptide" evidence="2">
    <location>
        <begin position="1"/>
        <end position="18"/>
    </location>
</feature>
<organism evidence="3 4">
    <name type="scientific">Notoacmeibacter marinus</name>
    <dbReference type="NCBI Taxonomy" id="1876515"/>
    <lineage>
        <taxon>Bacteria</taxon>
        <taxon>Pseudomonadati</taxon>
        <taxon>Pseudomonadota</taxon>
        <taxon>Alphaproteobacteria</taxon>
        <taxon>Hyphomicrobiales</taxon>
        <taxon>Notoacmeibacteraceae</taxon>
        <taxon>Notoacmeibacter</taxon>
    </lineage>
</organism>
<dbReference type="Proteomes" id="UP000215405">
    <property type="component" value="Unassembled WGS sequence"/>
</dbReference>
<dbReference type="AlphaFoldDB" id="A0A231UTS3"/>
<gene>
    <name evidence="3" type="ORF">B7H23_13675</name>
</gene>
<keyword evidence="1" id="KW-1133">Transmembrane helix</keyword>
<keyword evidence="1" id="KW-0472">Membrane</keyword>
<keyword evidence="1" id="KW-0812">Transmembrane</keyword>
<keyword evidence="4" id="KW-1185">Reference proteome</keyword>
<proteinExistence type="predicted"/>
<evidence type="ECO:0000256" key="2">
    <source>
        <dbReference type="SAM" id="SignalP"/>
    </source>
</evidence>
<feature type="transmembrane region" description="Helical" evidence="1">
    <location>
        <begin position="78"/>
        <end position="96"/>
    </location>
</feature>
<sequence length="159" mass="16469">MARLMPVLTCLFWMVAFAAAGLMAIMADESTGNPTVWSALLLPAIAGAAALGFGWVAMTTATLPAHDCTASDLPPYQMVFAFALVVIGAVMLTHLADHGFCAIVDGCIAASGLIASFLLVDKSIPDGEEASPATLPARQASHLVALANAARSDRREGKR</sequence>
<feature type="transmembrane region" description="Helical" evidence="1">
    <location>
        <begin position="37"/>
        <end position="57"/>
    </location>
</feature>
<evidence type="ECO:0000313" key="3">
    <source>
        <dbReference type="EMBL" id="OXS99230.1"/>
    </source>
</evidence>
<comment type="caution">
    <text evidence="3">The sequence shown here is derived from an EMBL/GenBank/DDBJ whole genome shotgun (WGS) entry which is preliminary data.</text>
</comment>
<keyword evidence="2" id="KW-0732">Signal</keyword>
<reference evidence="4" key="1">
    <citation type="journal article" date="2017" name="Int. J. Syst. Evol. Microbiol.">
        <title>Notoacmeibacter marinus gen. nov., sp. nov., isolated from the gut of a limpet and proposal of Notoacmeibacteraceae fam. nov. in the order Rhizobiales of the class Alphaproteobacteria.</title>
        <authorList>
            <person name="Huang Z."/>
            <person name="Guo F."/>
            <person name="Lai Q."/>
        </authorList>
    </citation>
    <scope>NUCLEOTIDE SEQUENCE [LARGE SCALE GENOMIC DNA]</scope>
    <source>
        <strain evidence="4">XMTR2A4</strain>
    </source>
</reference>
<protein>
    <submittedName>
        <fullName evidence="3">Uncharacterized protein</fullName>
    </submittedName>
</protein>